<gene>
    <name evidence="2" type="ORF">AFUS01_LOCUS6717</name>
</gene>
<feature type="domain" description="Tetratricopeptide repeat protein 21A/21B N-terminal ARM repeat" evidence="1">
    <location>
        <begin position="11"/>
        <end position="129"/>
    </location>
</feature>
<evidence type="ECO:0000259" key="1">
    <source>
        <dbReference type="Pfam" id="PF25062"/>
    </source>
</evidence>
<dbReference type="PANTHER" id="PTHR14699">
    <property type="entry name" value="STI2 PROTEIN-RELATED"/>
    <property type="match status" value="1"/>
</dbReference>
<dbReference type="InterPro" id="IPR040364">
    <property type="entry name" value="TTC21A/TTC21B"/>
</dbReference>
<feature type="non-terminal residue" evidence="2">
    <location>
        <position position="1"/>
    </location>
</feature>
<accession>A0A8J2JFZ9</accession>
<evidence type="ECO:0000313" key="2">
    <source>
        <dbReference type="EMBL" id="CAG7717252.1"/>
    </source>
</evidence>
<sequence length="129" mass="14522">MDAFQEFAARIHHSCREGYFHAMKNVSLEATKKFPNDCSFKFYHALSLLLEKKIPDALRELEPLLNENPVSLAACLASVDGHRACVKVDREEVASLEVRIRDAKKAAPPDVLYFAGLYMNLIGKNDKAK</sequence>
<dbReference type="EMBL" id="CAJVCH010044201">
    <property type="protein sequence ID" value="CAG7717252.1"/>
    <property type="molecule type" value="Genomic_DNA"/>
</dbReference>
<dbReference type="AlphaFoldDB" id="A0A8J2JFZ9"/>
<reference evidence="2" key="1">
    <citation type="submission" date="2021-06" db="EMBL/GenBank/DDBJ databases">
        <authorList>
            <person name="Hodson N. C."/>
            <person name="Mongue J. A."/>
            <person name="Jaron S. K."/>
        </authorList>
    </citation>
    <scope>NUCLEOTIDE SEQUENCE</scope>
</reference>
<dbReference type="OrthoDB" id="10259630at2759"/>
<proteinExistence type="predicted"/>
<organism evidence="2 3">
    <name type="scientific">Allacma fusca</name>
    <dbReference type="NCBI Taxonomy" id="39272"/>
    <lineage>
        <taxon>Eukaryota</taxon>
        <taxon>Metazoa</taxon>
        <taxon>Ecdysozoa</taxon>
        <taxon>Arthropoda</taxon>
        <taxon>Hexapoda</taxon>
        <taxon>Collembola</taxon>
        <taxon>Symphypleona</taxon>
        <taxon>Sminthuridae</taxon>
        <taxon>Allacma</taxon>
    </lineage>
</organism>
<dbReference type="InterPro" id="IPR056833">
    <property type="entry name" value="ARM_TT21_N"/>
</dbReference>
<dbReference type="PANTHER" id="PTHR14699:SF0">
    <property type="entry name" value="TETRATRICOPEPTIDE REPEAT PROTEIN 21 HOMOLOG"/>
    <property type="match status" value="1"/>
</dbReference>
<dbReference type="Proteomes" id="UP000708208">
    <property type="component" value="Unassembled WGS sequence"/>
</dbReference>
<dbReference type="GO" id="GO:0035721">
    <property type="term" value="P:intraciliary retrograde transport"/>
    <property type="evidence" value="ECO:0007669"/>
    <property type="project" value="TreeGrafter"/>
</dbReference>
<keyword evidence="3" id="KW-1185">Reference proteome</keyword>
<dbReference type="GO" id="GO:0030991">
    <property type="term" value="C:intraciliary transport particle A"/>
    <property type="evidence" value="ECO:0007669"/>
    <property type="project" value="TreeGrafter"/>
</dbReference>
<name>A0A8J2JFZ9_9HEXA</name>
<dbReference type="GO" id="GO:0005929">
    <property type="term" value="C:cilium"/>
    <property type="evidence" value="ECO:0007669"/>
    <property type="project" value="GOC"/>
</dbReference>
<dbReference type="Pfam" id="PF25062">
    <property type="entry name" value="ARM_TT21_N"/>
    <property type="match status" value="1"/>
</dbReference>
<evidence type="ECO:0000313" key="3">
    <source>
        <dbReference type="Proteomes" id="UP000708208"/>
    </source>
</evidence>
<dbReference type="GO" id="GO:0061512">
    <property type="term" value="P:protein localization to cilium"/>
    <property type="evidence" value="ECO:0007669"/>
    <property type="project" value="TreeGrafter"/>
</dbReference>
<comment type="caution">
    <text evidence="2">The sequence shown here is derived from an EMBL/GenBank/DDBJ whole genome shotgun (WGS) entry which is preliminary data.</text>
</comment>
<protein>
    <recommendedName>
        <fullName evidence="1">Tetratricopeptide repeat protein 21A/21B N-terminal ARM repeat domain-containing protein</fullName>
    </recommendedName>
</protein>